<feature type="region of interest" description="Disordered" evidence="1">
    <location>
        <begin position="1"/>
        <end position="22"/>
    </location>
</feature>
<gene>
    <name evidence="2" type="ORF">EVAR_31571_1</name>
</gene>
<dbReference type="EMBL" id="BGZK01000292">
    <property type="protein sequence ID" value="GBP34702.1"/>
    <property type="molecule type" value="Genomic_DNA"/>
</dbReference>
<evidence type="ECO:0000313" key="2">
    <source>
        <dbReference type="EMBL" id="GBP34702.1"/>
    </source>
</evidence>
<evidence type="ECO:0000313" key="3">
    <source>
        <dbReference type="Proteomes" id="UP000299102"/>
    </source>
</evidence>
<feature type="compositionally biased region" description="Low complexity" evidence="1">
    <location>
        <begin position="1"/>
        <end position="16"/>
    </location>
</feature>
<evidence type="ECO:0000256" key="1">
    <source>
        <dbReference type="SAM" id="MobiDB-lite"/>
    </source>
</evidence>
<comment type="caution">
    <text evidence="2">The sequence shown here is derived from an EMBL/GenBank/DDBJ whole genome shotgun (WGS) entry which is preliminary data.</text>
</comment>
<keyword evidence="3" id="KW-1185">Reference proteome</keyword>
<dbReference type="Proteomes" id="UP000299102">
    <property type="component" value="Unassembled WGS sequence"/>
</dbReference>
<feature type="region of interest" description="Disordered" evidence="1">
    <location>
        <begin position="59"/>
        <end position="79"/>
    </location>
</feature>
<proteinExistence type="predicted"/>
<reference evidence="2 3" key="1">
    <citation type="journal article" date="2019" name="Commun. Biol.">
        <title>The bagworm genome reveals a unique fibroin gene that provides high tensile strength.</title>
        <authorList>
            <person name="Kono N."/>
            <person name="Nakamura H."/>
            <person name="Ohtoshi R."/>
            <person name="Tomita M."/>
            <person name="Numata K."/>
            <person name="Arakawa K."/>
        </authorList>
    </citation>
    <scope>NUCLEOTIDE SEQUENCE [LARGE SCALE GENOMIC DNA]</scope>
</reference>
<dbReference type="AlphaFoldDB" id="A0A4C1V8Q1"/>
<name>A0A4C1V8Q1_EUMVA</name>
<protein>
    <submittedName>
        <fullName evidence="2">Uncharacterized protein</fullName>
    </submittedName>
</protein>
<accession>A0A4C1V8Q1</accession>
<organism evidence="2 3">
    <name type="scientific">Eumeta variegata</name>
    <name type="common">Bagworm moth</name>
    <name type="synonym">Eumeta japonica</name>
    <dbReference type="NCBI Taxonomy" id="151549"/>
    <lineage>
        <taxon>Eukaryota</taxon>
        <taxon>Metazoa</taxon>
        <taxon>Ecdysozoa</taxon>
        <taxon>Arthropoda</taxon>
        <taxon>Hexapoda</taxon>
        <taxon>Insecta</taxon>
        <taxon>Pterygota</taxon>
        <taxon>Neoptera</taxon>
        <taxon>Endopterygota</taxon>
        <taxon>Lepidoptera</taxon>
        <taxon>Glossata</taxon>
        <taxon>Ditrysia</taxon>
        <taxon>Tineoidea</taxon>
        <taxon>Psychidae</taxon>
        <taxon>Oiketicinae</taxon>
        <taxon>Eumeta</taxon>
    </lineage>
</organism>
<sequence length="93" mass="10464">MLFQRNGTGRPRAAAGRGRGARGEGSVFILSYVRTRRPEIRDYGPAGFGSRLRRTQLWTPRKVRQQSTRGSGERGPDLAPALTTCNYRVRIFL</sequence>